<organism evidence="3 4">
    <name type="scientific">Candidatus Sulfurimonas baltica</name>
    <dbReference type="NCBI Taxonomy" id="2740404"/>
    <lineage>
        <taxon>Bacteria</taxon>
        <taxon>Pseudomonadati</taxon>
        <taxon>Campylobacterota</taxon>
        <taxon>Epsilonproteobacteria</taxon>
        <taxon>Campylobacterales</taxon>
        <taxon>Sulfurimonadaceae</taxon>
        <taxon>Sulfurimonas</taxon>
    </lineage>
</organism>
<evidence type="ECO:0000256" key="2">
    <source>
        <dbReference type="SAM" id="SignalP"/>
    </source>
</evidence>
<name>A0A7S7LUH1_9BACT</name>
<keyword evidence="1" id="KW-0472">Membrane</keyword>
<sequence>MIRFLIAGLLLFNALSANAINIEDSNISVVLENNSTLDNSENQLSEEELLKLPKVIYLSYEKIPTRVLKGEIFTVTLKALSTYKEFTDIIYELTDSAGLRLLNEYPSREIDSKYYYDTFYFLTTEDNAKLPNFTATLLSYSNKQFRNTTLAGSKLNVIALNPKKDFSNILANSFELLDYKTTSYDQRHNIVVFAAIATNCDITSFKLKNIFKQGIESVIDSYFDSKITYYAVIDKNVESFSFSYFNLKKNKFILVNIPIIVNDDSVTTQSDLKPKDQSRERLKMSIAAAVAAIGFLIILWRKKYIYLILVIIPLAYIIYIGLPSKDVCIKEGSDIHLLPVSNGTIFDTTSNMQYFQKEGSTKEFTKVKLKNEKIGWVKNEDICSH</sequence>
<evidence type="ECO:0008006" key="5">
    <source>
        <dbReference type="Google" id="ProtNLM"/>
    </source>
</evidence>
<evidence type="ECO:0000313" key="4">
    <source>
        <dbReference type="Proteomes" id="UP000593994"/>
    </source>
</evidence>
<feature type="signal peptide" evidence="2">
    <location>
        <begin position="1"/>
        <end position="19"/>
    </location>
</feature>
<keyword evidence="1" id="KW-0812">Transmembrane</keyword>
<dbReference type="RefSeq" id="WP_194368832.1">
    <property type="nucleotide sequence ID" value="NZ_CP054492.1"/>
</dbReference>
<accession>A0A7S7LUH1</accession>
<keyword evidence="4" id="KW-1185">Reference proteome</keyword>
<dbReference type="EMBL" id="CP054492">
    <property type="protein sequence ID" value="QOY51545.1"/>
    <property type="molecule type" value="Genomic_DNA"/>
</dbReference>
<feature type="transmembrane region" description="Helical" evidence="1">
    <location>
        <begin position="282"/>
        <end position="299"/>
    </location>
</feature>
<dbReference type="AlphaFoldDB" id="A0A7S7LUH1"/>
<protein>
    <recommendedName>
        <fullName evidence="5">Periplasmic protein</fullName>
    </recommendedName>
</protein>
<dbReference type="KEGG" id="sbal:HUE88_10545"/>
<evidence type="ECO:0000313" key="3">
    <source>
        <dbReference type="EMBL" id="QOY51545.1"/>
    </source>
</evidence>
<feature type="chain" id="PRO_5032388914" description="Periplasmic protein" evidence="2">
    <location>
        <begin position="20"/>
        <end position="385"/>
    </location>
</feature>
<evidence type="ECO:0000256" key="1">
    <source>
        <dbReference type="SAM" id="Phobius"/>
    </source>
</evidence>
<gene>
    <name evidence="3" type="ORF">HUE88_10545</name>
</gene>
<feature type="transmembrane region" description="Helical" evidence="1">
    <location>
        <begin position="304"/>
        <end position="322"/>
    </location>
</feature>
<keyword evidence="2" id="KW-0732">Signal</keyword>
<keyword evidence="1" id="KW-1133">Transmembrane helix</keyword>
<dbReference type="Proteomes" id="UP000593994">
    <property type="component" value="Chromosome"/>
</dbReference>
<reference evidence="3 4" key="1">
    <citation type="submission" date="2020-05" db="EMBL/GenBank/DDBJ databases">
        <title>Sulfurimonas marisnigri, sp. nov., and Sulfurimonas baltica, sp. nov., manganese oxide reducing chemolithoautotrophs of the class Epsilonproteobacteria isolated from the pelagic redoxclines of the Black and Baltic Seas and emended description of the genus Sulfurimonas.</title>
        <authorList>
            <person name="Henkel J.V."/>
            <person name="Laudan C."/>
            <person name="Werner J."/>
            <person name="Neu T."/>
            <person name="Plewe S."/>
            <person name="Sproer C."/>
            <person name="Bunk B."/>
            <person name="Schulz-Vogt H.N."/>
        </authorList>
    </citation>
    <scope>NUCLEOTIDE SEQUENCE [LARGE SCALE GENOMIC DNA]</scope>
    <source>
        <strain evidence="3 4">GD2</strain>
    </source>
</reference>
<proteinExistence type="predicted"/>